<evidence type="ECO:0000256" key="1">
    <source>
        <dbReference type="SAM" id="MobiDB-lite"/>
    </source>
</evidence>
<dbReference type="EMBL" id="JAKEIP010000118">
    <property type="protein sequence ID" value="MCF1596880.1"/>
    <property type="molecule type" value="Genomic_DNA"/>
</dbReference>
<organism evidence="2 3">
    <name type="scientific">Streptomyces muensis</name>
    <dbReference type="NCBI Taxonomy" id="1077944"/>
    <lineage>
        <taxon>Bacteria</taxon>
        <taxon>Bacillati</taxon>
        <taxon>Actinomycetota</taxon>
        <taxon>Actinomycetes</taxon>
        <taxon>Kitasatosporales</taxon>
        <taxon>Streptomycetaceae</taxon>
        <taxon>Streptomyces</taxon>
    </lineage>
</organism>
<dbReference type="RefSeq" id="WP_234765311.1">
    <property type="nucleotide sequence ID" value="NZ_JAKEIP010000118.1"/>
</dbReference>
<name>A0A9X1Q0I3_STRM4</name>
<reference evidence="2" key="1">
    <citation type="submission" date="2022-01" db="EMBL/GenBank/DDBJ databases">
        <title>Draft Genome Sequences of Seven Type Strains of the Genus Streptomyces.</title>
        <authorList>
            <person name="Aziz S."/>
            <person name="Coretto E."/>
            <person name="Chronakova A."/>
            <person name="Sproer C."/>
            <person name="Huber K."/>
            <person name="Nouioui I."/>
            <person name="Gross H."/>
        </authorList>
    </citation>
    <scope>NUCLEOTIDE SEQUENCE</scope>
    <source>
        <strain evidence="2">DSM 103493</strain>
    </source>
</reference>
<feature type="region of interest" description="Disordered" evidence="1">
    <location>
        <begin position="51"/>
        <end position="105"/>
    </location>
</feature>
<protein>
    <submittedName>
        <fullName evidence="2">Uncharacterized protein</fullName>
    </submittedName>
</protein>
<comment type="caution">
    <text evidence="2">The sequence shown here is derived from an EMBL/GenBank/DDBJ whole genome shotgun (WGS) entry which is preliminary data.</text>
</comment>
<feature type="compositionally biased region" description="Basic and acidic residues" evidence="1">
    <location>
        <begin position="68"/>
        <end position="77"/>
    </location>
</feature>
<gene>
    <name evidence="2" type="ORF">L0P92_25435</name>
</gene>
<evidence type="ECO:0000313" key="3">
    <source>
        <dbReference type="Proteomes" id="UP001139384"/>
    </source>
</evidence>
<dbReference type="Proteomes" id="UP001139384">
    <property type="component" value="Unassembled WGS sequence"/>
</dbReference>
<keyword evidence="3" id="KW-1185">Reference proteome</keyword>
<dbReference type="AlphaFoldDB" id="A0A9X1Q0I3"/>
<accession>A0A9X1Q0I3</accession>
<evidence type="ECO:0000313" key="2">
    <source>
        <dbReference type="EMBL" id="MCF1596880.1"/>
    </source>
</evidence>
<sequence>MILHRAELEELRDQTAVGVACGLHPGGDLEPVNQLGEWCSVDAGDDHERGAVATVPAVEPDVIADDLGSARRSERRSLHPPPADTSASARSDRARKNNMPSAVIA</sequence>
<proteinExistence type="predicted"/>